<sequence>MSTVDTSALIENRSLEEKFDPEMRFRPLLPGTAWLVAGLLLVLSLFHYYTAGFGLLREATHRGIHMAFVLGLIFLVFSAFKTDQDRIAPSNLWRPGGISLIDWVMAIAVAIASLYVPWIFNDLAFRVGNPTLMDVAMGTTLIVLLLEATRRSVGWPLPVISIGMMLYAYFGPSMPGILQHPGASWSNIVNHLYLTSQGIYGIALGVVATYVFHYVLFGVLATRVGLGKLFIDLATCVAGRYAGGPAKVSIFGSALFGMISGSSIANTVTVGSLTIPAMIRVGYKRHFAAAVESAASTGGQITPPIMGAAAFLMVEFLNISYQTVILAALVPAFMHFFGVFMQVHFEAKRAGLRGLPAEELPNARKVIREGWQTIMPLAVLLMVLFSGFTPYLAAFWGITACIVVGVSRVPAITLGFLAAIAIAIATGFLTQLVFSLPALLFVTGLMIYAYVKSDEGKAKVIDLIDAFVVGAKYAIGVGAAAATVGIIVGIVTLTGVGFKISFIVTSFAAQMAQAVGDILPAGLMEAKALTLLFTLAMTAIVCILLGCGVPTTANYIIMVTVAAPALVLLGVQPIVAHFFVFYYGVLADITPPVALAAYAGASMAGADPFKTGNTAFRLGLGKALVPFVFVYGPAMLIVTPDFTWASFLLVTGGAIAGILCLSMAFAGYALTEMRAWERWLIGIAALPIIAPDLQTTLVGLALATPVLVSQVIKARGRMASVPA</sequence>
<feature type="transmembrane region" description="Helical" evidence="2">
    <location>
        <begin position="589"/>
        <end position="606"/>
    </location>
</feature>
<accession>A0A1G5K509</accession>
<dbReference type="EMBL" id="FMVJ01000008">
    <property type="protein sequence ID" value="SCY94979.1"/>
    <property type="molecule type" value="Genomic_DNA"/>
</dbReference>
<feature type="transmembrane region" description="Helical" evidence="2">
    <location>
        <begin position="199"/>
        <end position="220"/>
    </location>
</feature>
<keyword evidence="5" id="KW-1185">Reference proteome</keyword>
<dbReference type="Proteomes" id="UP000199569">
    <property type="component" value="Unassembled WGS sequence"/>
</dbReference>
<gene>
    <name evidence="4" type="ORF">SAMN02927923_03038</name>
</gene>
<keyword evidence="2" id="KW-1133">Transmembrane helix</keyword>
<feature type="transmembrane region" description="Helical" evidence="2">
    <location>
        <begin position="31"/>
        <end position="51"/>
    </location>
</feature>
<keyword evidence="2" id="KW-0812">Transmembrane</keyword>
<feature type="transmembrane region" description="Helical" evidence="2">
    <location>
        <begin position="374"/>
        <end position="396"/>
    </location>
</feature>
<feature type="transmembrane region" description="Helical" evidence="2">
    <location>
        <begin position="319"/>
        <end position="340"/>
    </location>
</feature>
<name>A0A1G5K509_9HYPH</name>
<protein>
    <submittedName>
        <fullName evidence="4">TRAP transporter, 4TM/12TM fusion protein</fullName>
    </submittedName>
</protein>
<feature type="transmembrane region" description="Helical" evidence="2">
    <location>
        <begin position="471"/>
        <end position="493"/>
    </location>
</feature>
<dbReference type="InterPro" id="IPR011853">
    <property type="entry name" value="TRAP_DctM-Dct_fused"/>
</dbReference>
<dbReference type="GO" id="GO:0005886">
    <property type="term" value="C:plasma membrane"/>
    <property type="evidence" value="ECO:0007669"/>
    <property type="project" value="UniProtKB-SubCell"/>
</dbReference>
<feature type="transmembrane region" description="Helical" evidence="2">
    <location>
        <begin position="644"/>
        <end position="670"/>
    </location>
</feature>
<feature type="transmembrane region" description="Helical" evidence="2">
    <location>
        <begin position="100"/>
        <end position="120"/>
    </location>
</feature>
<comment type="function">
    <text evidence="1">Part of the tripartite ATP-independent periplasmic (TRAP) transport system.</text>
</comment>
<feature type="transmembrane region" description="Helical" evidence="2">
    <location>
        <begin position="63"/>
        <end position="80"/>
    </location>
</feature>
<keyword evidence="2" id="KW-0472">Membrane</keyword>
<evidence type="ECO:0000256" key="1">
    <source>
        <dbReference type="RuleBase" id="RU369079"/>
    </source>
</evidence>
<comment type="subcellular location">
    <subcellularLocation>
        <location evidence="1">Cell inner membrane</location>
        <topology evidence="1">Multi-pass membrane protein</topology>
    </subcellularLocation>
</comment>
<feature type="transmembrane region" description="Helical" evidence="2">
    <location>
        <begin position="556"/>
        <end position="583"/>
    </location>
</feature>
<keyword evidence="1" id="KW-0813">Transport</keyword>
<keyword evidence="1" id="KW-1003">Cell membrane</keyword>
<feature type="transmembrane region" description="Helical" evidence="2">
    <location>
        <begin position="402"/>
        <end position="425"/>
    </location>
</feature>
<dbReference type="GO" id="GO:0022857">
    <property type="term" value="F:transmembrane transporter activity"/>
    <property type="evidence" value="ECO:0007669"/>
    <property type="project" value="UniProtKB-UniRule"/>
</dbReference>
<proteinExistence type="predicted"/>
<reference evidence="4 5" key="1">
    <citation type="submission" date="2016-10" db="EMBL/GenBank/DDBJ databases">
        <authorList>
            <person name="de Groot N.N."/>
        </authorList>
    </citation>
    <scope>NUCLEOTIDE SEQUENCE [LARGE SCALE GENOMIC DNA]</scope>
    <source>
        <strain evidence="4 5">CGMCC 1.7666</strain>
    </source>
</reference>
<evidence type="ECO:0000313" key="5">
    <source>
        <dbReference type="Proteomes" id="UP000199569"/>
    </source>
</evidence>
<dbReference type="OrthoDB" id="9759894at2"/>
<feature type="transmembrane region" description="Helical" evidence="2">
    <location>
        <begin position="529"/>
        <end position="549"/>
    </location>
</feature>
<feature type="transmembrane region" description="Helical" evidence="2">
    <location>
        <begin position="250"/>
        <end position="275"/>
    </location>
</feature>
<organism evidence="4 5">
    <name type="scientific">Microvirga guangxiensis</name>
    <dbReference type="NCBI Taxonomy" id="549386"/>
    <lineage>
        <taxon>Bacteria</taxon>
        <taxon>Pseudomonadati</taxon>
        <taxon>Pseudomonadota</taxon>
        <taxon>Alphaproteobacteria</taxon>
        <taxon>Hyphomicrobiales</taxon>
        <taxon>Methylobacteriaceae</taxon>
        <taxon>Microvirga</taxon>
    </lineage>
</organism>
<dbReference type="PANTHER" id="PTHR43849">
    <property type="entry name" value="BLL3936 PROTEIN"/>
    <property type="match status" value="1"/>
</dbReference>
<dbReference type="STRING" id="549386.SAMN02927923_03038"/>
<keyword evidence="1" id="KW-0997">Cell inner membrane</keyword>
<dbReference type="InterPro" id="IPR010656">
    <property type="entry name" value="DctM"/>
</dbReference>
<dbReference type="PANTHER" id="PTHR43849:SF2">
    <property type="entry name" value="BLL3936 PROTEIN"/>
    <property type="match status" value="1"/>
</dbReference>
<evidence type="ECO:0000259" key="3">
    <source>
        <dbReference type="Pfam" id="PF06808"/>
    </source>
</evidence>
<dbReference type="AlphaFoldDB" id="A0A1G5K509"/>
<feature type="domain" description="TRAP C4-dicarboxylate transport system permease DctM subunit" evidence="3">
    <location>
        <begin position="142"/>
        <end position="639"/>
    </location>
</feature>
<feature type="transmembrane region" description="Helical" evidence="2">
    <location>
        <begin position="432"/>
        <end position="451"/>
    </location>
</feature>
<evidence type="ECO:0000313" key="4">
    <source>
        <dbReference type="EMBL" id="SCY94979.1"/>
    </source>
</evidence>
<feature type="transmembrane region" description="Helical" evidence="2">
    <location>
        <begin position="155"/>
        <end position="178"/>
    </location>
</feature>
<feature type="transmembrane region" description="Helical" evidence="2">
    <location>
        <begin position="500"/>
        <end position="523"/>
    </location>
</feature>
<feature type="transmembrane region" description="Helical" evidence="2">
    <location>
        <begin position="618"/>
        <end position="638"/>
    </location>
</feature>
<feature type="transmembrane region" description="Helical" evidence="2">
    <location>
        <begin position="132"/>
        <end position="149"/>
    </location>
</feature>
<dbReference type="NCBIfam" id="TIGR02123">
    <property type="entry name" value="TRAP_fused"/>
    <property type="match status" value="1"/>
</dbReference>
<evidence type="ECO:0000256" key="2">
    <source>
        <dbReference type="SAM" id="Phobius"/>
    </source>
</evidence>
<dbReference type="Pfam" id="PF06808">
    <property type="entry name" value="DctM"/>
    <property type="match status" value="1"/>
</dbReference>